<dbReference type="PANTHER" id="PTHR46796">
    <property type="entry name" value="HTH-TYPE TRANSCRIPTIONAL ACTIVATOR RHAS-RELATED"/>
    <property type="match status" value="1"/>
</dbReference>
<dbReference type="InterPro" id="IPR046532">
    <property type="entry name" value="DUF6597"/>
</dbReference>
<proteinExistence type="predicted"/>
<dbReference type="PANTHER" id="PTHR46796:SF13">
    <property type="entry name" value="HTH-TYPE TRANSCRIPTIONAL ACTIVATOR RHAS"/>
    <property type="match status" value="1"/>
</dbReference>
<dbReference type="AlphaFoldDB" id="A0AAX3P5W8"/>
<evidence type="ECO:0000313" key="5">
    <source>
        <dbReference type="EMBL" id="WEE24846.1"/>
    </source>
</evidence>
<dbReference type="InterPro" id="IPR018060">
    <property type="entry name" value="HTH_AraC"/>
</dbReference>
<keyword evidence="3" id="KW-0804">Transcription</keyword>
<dbReference type="PROSITE" id="PS01124">
    <property type="entry name" value="HTH_ARAC_FAMILY_2"/>
    <property type="match status" value="1"/>
</dbReference>
<keyword evidence="2" id="KW-0238">DNA-binding</keyword>
<name>A0AAX3P5W8_AERHY</name>
<protein>
    <submittedName>
        <fullName evidence="5">Helix-turn-helix domain-containing protein</fullName>
    </submittedName>
</protein>
<sequence length="278" mass="31240">MSNIAPIMMQCHKFQPAPDLVPWLAQGWEWRLGHPQPMPEMFPGTGAEILFNLGDPLTITILSSADLPRTVTVATGAAVLLCPRHARLRFAAHGQTHLLGLRLRSSACFDLFGVPLEQLSDRVLSLDELGIVCPDPEWLMQERAGGLGAWLRQQVASRPPRDLALVRAIEQLYYGTPAIELQQQLGMSARTFQRRLRRHLGVDARYFLRTTRFQRALRQLLSGAPSLDALLEQGYCDQPHFIKSCHFFTGRSPGQLLTPEHQRLNHYSLQINRPAGSL</sequence>
<gene>
    <name evidence="5" type="ORF">PY771_14295</name>
</gene>
<dbReference type="Pfam" id="PF20240">
    <property type="entry name" value="DUF6597"/>
    <property type="match status" value="1"/>
</dbReference>
<dbReference type="GO" id="GO:0003700">
    <property type="term" value="F:DNA-binding transcription factor activity"/>
    <property type="evidence" value="ECO:0007669"/>
    <property type="project" value="InterPro"/>
</dbReference>
<dbReference type="Pfam" id="PF12833">
    <property type="entry name" value="HTH_18"/>
    <property type="match status" value="1"/>
</dbReference>
<evidence type="ECO:0000313" key="6">
    <source>
        <dbReference type="Proteomes" id="UP001214666"/>
    </source>
</evidence>
<organism evidence="5 6">
    <name type="scientific">Aeromonas hydrophila</name>
    <dbReference type="NCBI Taxonomy" id="644"/>
    <lineage>
        <taxon>Bacteria</taxon>
        <taxon>Pseudomonadati</taxon>
        <taxon>Pseudomonadota</taxon>
        <taxon>Gammaproteobacteria</taxon>
        <taxon>Aeromonadales</taxon>
        <taxon>Aeromonadaceae</taxon>
        <taxon>Aeromonas</taxon>
    </lineage>
</organism>
<dbReference type="EMBL" id="CP118942">
    <property type="protein sequence ID" value="WEE24846.1"/>
    <property type="molecule type" value="Genomic_DNA"/>
</dbReference>
<evidence type="ECO:0000256" key="3">
    <source>
        <dbReference type="ARBA" id="ARBA00023163"/>
    </source>
</evidence>
<dbReference type="SMART" id="SM00342">
    <property type="entry name" value="HTH_ARAC"/>
    <property type="match status" value="1"/>
</dbReference>
<keyword evidence="1" id="KW-0805">Transcription regulation</keyword>
<dbReference type="Proteomes" id="UP001214666">
    <property type="component" value="Chromosome"/>
</dbReference>
<reference evidence="5" key="1">
    <citation type="submission" date="2023-02" db="EMBL/GenBank/DDBJ databases">
        <title>The sequence of Aeromonas hydrophila K533.</title>
        <authorList>
            <person name="Luo X."/>
        </authorList>
    </citation>
    <scope>NUCLEOTIDE SEQUENCE</scope>
    <source>
        <strain evidence="5">K533</strain>
    </source>
</reference>
<feature type="domain" description="HTH araC/xylS-type" evidence="4">
    <location>
        <begin position="180"/>
        <end position="259"/>
    </location>
</feature>
<accession>A0AAX3P5W8</accession>
<evidence type="ECO:0000256" key="1">
    <source>
        <dbReference type="ARBA" id="ARBA00023015"/>
    </source>
</evidence>
<dbReference type="InterPro" id="IPR050204">
    <property type="entry name" value="AraC_XylS_family_regulators"/>
</dbReference>
<evidence type="ECO:0000256" key="2">
    <source>
        <dbReference type="ARBA" id="ARBA00023125"/>
    </source>
</evidence>
<evidence type="ECO:0000259" key="4">
    <source>
        <dbReference type="PROSITE" id="PS01124"/>
    </source>
</evidence>
<dbReference type="RefSeq" id="WP_235587792.1">
    <property type="nucleotide sequence ID" value="NZ_CP093308.1"/>
</dbReference>
<dbReference type="GO" id="GO:0043565">
    <property type="term" value="F:sequence-specific DNA binding"/>
    <property type="evidence" value="ECO:0007669"/>
    <property type="project" value="InterPro"/>
</dbReference>
<dbReference type="Gene3D" id="1.10.10.60">
    <property type="entry name" value="Homeodomain-like"/>
    <property type="match status" value="1"/>
</dbReference>